<comment type="caution">
    <text evidence="1">The sequence shown here is derived from an EMBL/GenBank/DDBJ whole genome shotgun (WGS) entry which is preliminary data.</text>
</comment>
<sequence length="68" mass="7637">MNYVTLLGAEAVENAGHRIASAAESIRQSAAYIEASLLQHSRSMENLVYRLEALEERDRTQQGEEDDE</sequence>
<dbReference type="EMBL" id="LAZR01024323">
    <property type="protein sequence ID" value="KKL75539.1"/>
    <property type="molecule type" value="Genomic_DNA"/>
</dbReference>
<evidence type="ECO:0000313" key="1">
    <source>
        <dbReference type="EMBL" id="KKL75539.1"/>
    </source>
</evidence>
<reference evidence="1" key="1">
    <citation type="journal article" date="2015" name="Nature">
        <title>Complex archaea that bridge the gap between prokaryotes and eukaryotes.</title>
        <authorList>
            <person name="Spang A."/>
            <person name="Saw J.H."/>
            <person name="Jorgensen S.L."/>
            <person name="Zaremba-Niedzwiedzka K."/>
            <person name="Martijn J."/>
            <person name="Lind A.E."/>
            <person name="van Eijk R."/>
            <person name="Schleper C."/>
            <person name="Guy L."/>
            <person name="Ettema T.J."/>
        </authorList>
    </citation>
    <scope>NUCLEOTIDE SEQUENCE</scope>
</reference>
<organism evidence="1">
    <name type="scientific">marine sediment metagenome</name>
    <dbReference type="NCBI Taxonomy" id="412755"/>
    <lineage>
        <taxon>unclassified sequences</taxon>
        <taxon>metagenomes</taxon>
        <taxon>ecological metagenomes</taxon>
    </lineage>
</organism>
<name>A0A0F9ENB2_9ZZZZ</name>
<gene>
    <name evidence="1" type="ORF">LCGC14_2053930</name>
</gene>
<protein>
    <submittedName>
        <fullName evidence="1">Uncharacterized protein</fullName>
    </submittedName>
</protein>
<dbReference type="AlphaFoldDB" id="A0A0F9ENB2"/>
<accession>A0A0F9ENB2</accession>
<proteinExistence type="predicted"/>